<protein>
    <recommendedName>
        <fullName evidence="2">Nucleolar 27S pre-rRNA processing Urb2/Npa2 C-terminal domain-containing protein</fullName>
    </recommendedName>
</protein>
<dbReference type="Proteomes" id="UP000794436">
    <property type="component" value="Unassembled WGS sequence"/>
</dbReference>
<organism evidence="3 4">
    <name type="scientific">Pythium oligandrum</name>
    <name type="common">Mycoparasitic fungus</name>
    <dbReference type="NCBI Taxonomy" id="41045"/>
    <lineage>
        <taxon>Eukaryota</taxon>
        <taxon>Sar</taxon>
        <taxon>Stramenopiles</taxon>
        <taxon>Oomycota</taxon>
        <taxon>Peronosporomycetes</taxon>
        <taxon>Pythiales</taxon>
        <taxon>Pythiaceae</taxon>
        <taxon>Pythium</taxon>
    </lineage>
</organism>
<dbReference type="SUPFAM" id="SSF48371">
    <property type="entry name" value="ARM repeat"/>
    <property type="match status" value="1"/>
</dbReference>
<dbReference type="InterPro" id="IPR018849">
    <property type="entry name" value="Urb2/Npa2_C"/>
</dbReference>
<evidence type="ECO:0000256" key="1">
    <source>
        <dbReference type="SAM" id="MobiDB-lite"/>
    </source>
</evidence>
<feature type="domain" description="Nucleolar 27S pre-rRNA processing Urb2/Npa2 C-terminal" evidence="2">
    <location>
        <begin position="1226"/>
        <end position="1390"/>
    </location>
</feature>
<dbReference type="InterPro" id="IPR016024">
    <property type="entry name" value="ARM-type_fold"/>
</dbReference>
<evidence type="ECO:0000313" key="3">
    <source>
        <dbReference type="EMBL" id="TMW68332.1"/>
    </source>
</evidence>
<dbReference type="Pfam" id="PF10441">
    <property type="entry name" value="Urb2"/>
    <property type="match status" value="1"/>
</dbReference>
<proteinExistence type="predicted"/>
<gene>
    <name evidence="3" type="ORF">Poli38472_005800</name>
</gene>
<feature type="region of interest" description="Disordered" evidence="1">
    <location>
        <begin position="282"/>
        <end position="311"/>
    </location>
</feature>
<keyword evidence="4" id="KW-1185">Reference proteome</keyword>
<dbReference type="InterPro" id="IPR052609">
    <property type="entry name" value="Ribosome_Biogenesis_Reg"/>
</dbReference>
<name>A0A8K1CR83_PYTOL</name>
<dbReference type="OrthoDB" id="160374at2759"/>
<comment type="caution">
    <text evidence="3">The sequence shown here is derived from an EMBL/GenBank/DDBJ whole genome shotgun (WGS) entry which is preliminary data.</text>
</comment>
<dbReference type="EMBL" id="SPLM01000002">
    <property type="protein sequence ID" value="TMW68332.1"/>
    <property type="molecule type" value="Genomic_DNA"/>
</dbReference>
<accession>A0A8K1CR83</accession>
<reference evidence="3" key="1">
    <citation type="submission" date="2019-03" db="EMBL/GenBank/DDBJ databases">
        <title>Long read genome sequence of the mycoparasitic Pythium oligandrum ATCC 38472 isolated from sugarbeet rhizosphere.</title>
        <authorList>
            <person name="Gaulin E."/>
        </authorList>
    </citation>
    <scope>NUCLEOTIDE SEQUENCE</scope>
    <source>
        <strain evidence="3">ATCC 38472_TT</strain>
    </source>
</reference>
<evidence type="ECO:0000259" key="2">
    <source>
        <dbReference type="Pfam" id="PF10441"/>
    </source>
</evidence>
<dbReference type="GO" id="GO:0005730">
    <property type="term" value="C:nucleolus"/>
    <property type="evidence" value="ECO:0007669"/>
    <property type="project" value="TreeGrafter"/>
</dbReference>
<sequence>MTTMDASWDATLTLLRWKQTRRGYDGDDALLLTAFALLESVERLQEAERAFNIPTERIVTELVHFALMLITKPRRDDNGSQSRSVLRLLHLGLKALASTASLAIPMNACNLLLSAMADTLESVKGDDDDAAQRAVVDVQQIFVFLFGIQLAQQGELSTPSFHMYKPPTNVYTTFMQRACPAVFALLETTALQQETVSLLHAILLVFQELQHTQLNKKKVFLAVAKTSFRDLVAYRHALSQHEAVPGIAYLRDVLDRIVVDALFDSEHLREYEGAMVNLRYWQNGSGPTHNEDSEPKHKKQRRKHGGQDAAGNTSLVSYQRNLFDELKALLADASVAQDVRVSAGALMGVLVQGFSVRIRAAAHEKIDDAKGQLKTSKKRVANVIATTSTTYSPFKFWAELCAVAMCAFDDQQTNEDALALLVAVYDALFLALCDADVYRVTEDTEEQEQFHMMETILARLLDLVGSMEPGQAPTLREQTSSVIANAVRCTPNLVNSSLRSILHVLGASSSVPVAASACMVDMLHAYESMRLLDSFLRVCCSTDDSSAAISKGLYVVFTAPTTDATLRRTFMTLPPGQLEIVWRLLVDNIAVLLGKPSSDANAAKMSLVRLVLGIFLQEIHITPQNRNKISELVTETHEKLTVTLISKVSRKKLDFTTVERELFSVFGEFLALYDGLVPAVRAKTLDEVLTAMQSKAKTVMTSLLEADDAQSVGAAAGIMKIGVHWLRRDTDKTEGVAPLLVHRAMAWTCWDAVAFYLPELVEHVEARDALALYVKILESSLTGEAGVAEAAGRLLRDAAFYEIESLRAVAAQAFNSILSTKNLENAVIERFFTFLLTVPSGYLAPEASSELLTTILKLHATVDVETTLALVGKWLEGHARGIAALSLTKKTPAALVYWFKFVLLKAASDEKAVSLVPVVIQLCFVDAPDSSDARAVLDKILLNDLLSQKTPRGYSTCARVLTALAETSKPQSSAFADKFVALIESTSSILGRFETATSFNVLTSLVQYAVVLPDSSKLRGLLQTHLSAALAVAMQQLVGDAAADNTSPALRFFHAFCDVYHLLRPSVTLETYGCLLAVAMVQASRVENASDDPSSSLMRLVAHANKDEFRLVVSTVLTELRAPSSKRVIPALQTLVCILETDKKLSTTRRQMLGEHKTPLIERLIALLSRSLYHNDEDASSSTTLCVWTLRVFVLVYCKAELFTWRSSELLQVFAGFQPLSSLATDATRLPWSFQQIHQLWLLSYTLLLRIVRHHFLSLINALPQIIDALNALLRVLVSQSSSTTVDAIRTACTLEWAANLARLYGYLKPQDAAVRKHVVYVLLAYLRGVTQGQLSLALQHKLRPGIFVLLEICSLYEKEQLFASLDATGKSLLKSLDASFKLTHRYAGKV</sequence>
<dbReference type="GO" id="GO:0042254">
    <property type="term" value="P:ribosome biogenesis"/>
    <property type="evidence" value="ECO:0007669"/>
    <property type="project" value="TreeGrafter"/>
</dbReference>
<evidence type="ECO:0000313" key="4">
    <source>
        <dbReference type="Proteomes" id="UP000794436"/>
    </source>
</evidence>
<dbReference type="PANTHER" id="PTHR15682">
    <property type="entry name" value="UNHEALTHY RIBOSOME BIOGENESIS PROTEIN 2 HOMOLOG"/>
    <property type="match status" value="1"/>
</dbReference>
<dbReference type="PANTHER" id="PTHR15682:SF2">
    <property type="entry name" value="UNHEALTHY RIBOSOME BIOGENESIS PROTEIN 2 HOMOLOG"/>
    <property type="match status" value="1"/>
</dbReference>